<dbReference type="Proteomes" id="UP001161017">
    <property type="component" value="Unassembled WGS sequence"/>
</dbReference>
<comment type="caution">
    <text evidence="2">The sequence shown here is derived from an EMBL/GenBank/DDBJ whole genome shotgun (WGS) entry which is preliminary data.</text>
</comment>
<evidence type="ECO:0000259" key="1">
    <source>
        <dbReference type="Pfam" id="PF10159"/>
    </source>
</evidence>
<dbReference type="PANTHER" id="PTHR14580:SF0">
    <property type="entry name" value="MULTIPLE MYELOMA TUMOR-ASSOCIATED PROTEIN 2"/>
    <property type="match status" value="1"/>
</dbReference>
<feature type="domain" description="Multiple myeloma tumor-associated protein 2-like N-terminal" evidence="1">
    <location>
        <begin position="11"/>
        <end position="89"/>
    </location>
</feature>
<proteinExistence type="predicted"/>
<evidence type="ECO:0000313" key="2">
    <source>
        <dbReference type="EMBL" id="MDI1492475.1"/>
    </source>
</evidence>
<gene>
    <name evidence="2" type="ORF">OHK93_003689</name>
</gene>
<dbReference type="Pfam" id="PF10159">
    <property type="entry name" value="MMtag"/>
    <property type="match status" value="1"/>
</dbReference>
<dbReference type="AlphaFoldDB" id="A0AA43QTU7"/>
<sequence>MDLVAGVRKEGSRGGRADFKWSDVKDDAHRENYLGHSLMAPVGRWQQNRDLSWYANAKSSDPGSAADARREELRKVKEAEQDAMSAALGNEDGGVVIGGMPAEMVKGRAIARDTDPMTDRETDAIVVKGPGVTTAIAIGGGIVIATMAGSGACRLIDGGGTTLVTGMMLDGAGDEKTQDQWRSMLPVLRTDAIRSTVSTVVGPYFHIRGNHESVELGCTIGSPILSEQSTYGHCGKASHRSASLWYNELTILTIQTLTLRRPILSPAPSESATLLLQLPEAIN</sequence>
<organism evidence="2 3">
    <name type="scientific">Ramalina farinacea</name>
    <dbReference type="NCBI Taxonomy" id="258253"/>
    <lineage>
        <taxon>Eukaryota</taxon>
        <taxon>Fungi</taxon>
        <taxon>Dikarya</taxon>
        <taxon>Ascomycota</taxon>
        <taxon>Pezizomycotina</taxon>
        <taxon>Lecanoromycetes</taxon>
        <taxon>OSLEUM clade</taxon>
        <taxon>Lecanoromycetidae</taxon>
        <taxon>Lecanorales</taxon>
        <taxon>Lecanorineae</taxon>
        <taxon>Ramalinaceae</taxon>
        <taxon>Ramalina</taxon>
    </lineage>
</organism>
<accession>A0AA43QTU7</accession>
<protein>
    <recommendedName>
        <fullName evidence="1">Multiple myeloma tumor-associated protein 2-like N-terminal domain-containing protein</fullName>
    </recommendedName>
</protein>
<dbReference type="PANTHER" id="PTHR14580">
    <property type="entry name" value="MULTIPLE MYELOMA TUMOR-ASSOCIATED PROTEIN 2 FAMILY MEMBER"/>
    <property type="match status" value="1"/>
</dbReference>
<dbReference type="InterPro" id="IPR039207">
    <property type="entry name" value="MMTAG2-like"/>
</dbReference>
<dbReference type="EMBL" id="JAPUFD010000019">
    <property type="protein sequence ID" value="MDI1492475.1"/>
    <property type="molecule type" value="Genomic_DNA"/>
</dbReference>
<keyword evidence="3" id="KW-1185">Reference proteome</keyword>
<evidence type="ECO:0000313" key="3">
    <source>
        <dbReference type="Proteomes" id="UP001161017"/>
    </source>
</evidence>
<name>A0AA43QTU7_9LECA</name>
<reference evidence="2" key="1">
    <citation type="journal article" date="2023" name="Genome Biol. Evol.">
        <title>First Whole Genome Sequence and Flow Cytometry Genome Size Data for the Lichen-Forming Fungus Ramalina farinacea (Ascomycota).</title>
        <authorList>
            <person name="Llewellyn T."/>
            <person name="Mian S."/>
            <person name="Hill R."/>
            <person name="Leitch I.J."/>
            <person name="Gaya E."/>
        </authorList>
    </citation>
    <scope>NUCLEOTIDE SEQUENCE</scope>
    <source>
        <strain evidence="2">LIQ254RAFAR</strain>
    </source>
</reference>
<dbReference type="InterPro" id="IPR019315">
    <property type="entry name" value="MMTA2_N"/>
</dbReference>